<organism evidence="1 2">
    <name type="scientific">Lepagella muris</name>
    <dbReference type="NCBI Taxonomy" id="3032870"/>
    <lineage>
        <taxon>Bacteria</taxon>
        <taxon>Pseudomonadati</taxon>
        <taxon>Bacteroidota</taxon>
        <taxon>Bacteroidia</taxon>
        <taxon>Bacteroidales</taxon>
        <taxon>Muribaculaceae</taxon>
        <taxon>Lepagella</taxon>
    </lineage>
</organism>
<sequence length="242" mass="27543">MTDIQKEILIEKMINCPTDLTDEELMLILSDEELKDIYETSRILKTSLAKPPETDPRKEWELYRPRIARRPNMFGWIARIAAVFFAVVLIGKIVGYSIDWLLTRDATMTDTIAMTTIPSHDQANSQSSETAVPVFQNEIPTESIRKQDATEVPKRNNPKKRKAASTQEENPDTSSEIVSDAEIEEYLKLQQARIDNEIAMIMAEIYLNEYMMMNPTSANPDNIDNFTENPSPSSAINIITNL</sequence>
<comment type="caution">
    <text evidence="1">The sequence shown here is derived from an EMBL/GenBank/DDBJ whole genome shotgun (WGS) entry which is preliminary data.</text>
</comment>
<reference evidence="1" key="1">
    <citation type="submission" date="2019-04" db="EMBL/GenBank/DDBJ databases">
        <title>Microbes associate with the intestines of laboratory mice.</title>
        <authorList>
            <person name="Navarre W."/>
            <person name="Wong E."/>
            <person name="Huang K."/>
            <person name="Tropini C."/>
            <person name="Ng K."/>
            <person name="Yu B."/>
        </authorList>
    </citation>
    <scope>NUCLEOTIDE SEQUENCE</scope>
    <source>
        <strain evidence="1">NM04_E33</strain>
    </source>
</reference>
<keyword evidence="2" id="KW-1185">Reference proteome</keyword>
<evidence type="ECO:0000313" key="2">
    <source>
        <dbReference type="Proteomes" id="UP000306319"/>
    </source>
</evidence>
<accession>A0AC61RKI4</accession>
<dbReference type="Proteomes" id="UP000306319">
    <property type="component" value="Unassembled WGS sequence"/>
</dbReference>
<evidence type="ECO:0000313" key="1">
    <source>
        <dbReference type="EMBL" id="TGY77779.1"/>
    </source>
</evidence>
<name>A0AC61RKI4_9BACT</name>
<proteinExistence type="predicted"/>
<protein>
    <submittedName>
        <fullName evidence="1">Uncharacterized protein</fullName>
    </submittedName>
</protein>
<gene>
    <name evidence="1" type="ORF">E5331_13150</name>
</gene>
<dbReference type="EMBL" id="SRYB01000020">
    <property type="protein sequence ID" value="TGY77779.1"/>
    <property type="molecule type" value="Genomic_DNA"/>
</dbReference>